<sequence length="64" mass="6894">AARRGRVAREAALARYSLGRFLADMDAVLHDAVDAAATRRSRRAPAGSGSPTSPHHPLDERTTR</sequence>
<gene>
    <name evidence="2" type="ORF">DZF93_19995</name>
</gene>
<protein>
    <submittedName>
        <fullName evidence="2">Glycosyltransferase family 1 protein</fullName>
    </submittedName>
</protein>
<feature type="compositionally biased region" description="Low complexity" evidence="1">
    <location>
        <begin position="37"/>
        <end position="51"/>
    </location>
</feature>
<keyword evidence="2" id="KW-0808">Transferase</keyword>
<feature type="non-terminal residue" evidence="2">
    <location>
        <position position="1"/>
    </location>
</feature>
<dbReference type="Proteomes" id="UP000266634">
    <property type="component" value="Unassembled WGS sequence"/>
</dbReference>
<organism evidence="2 3">
    <name type="scientific">Clavibacter michiganensis subsp. insidiosus</name>
    <dbReference type="NCBI Taxonomy" id="33014"/>
    <lineage>
        <taxon>Bacteria</taxon>
        <taxon>Bacillati</taxon>
        <taxon>Actinomycetota</taxon>
        <taxon>Actinomycetes</taxon>
        <taxon>Micrococcales</taxon>
        <taxon>Microbacteriaceae</taxon>
        <taxon>Clavibacter</taxon>
    </lineage>
</organism>
<dbReference type="EMBL" id="QWEA01001616">
    <property type="protein sequence ID" value="RII97774.1"/>
    <property type="molecule type" value="Genomic_DNA"/>
</dbReference>
<accession>A0A399NUV4</accession>
<comment type="caution">
    <text evidence="2">The sequence shown here is derived from an EMBL/GenBank/DDBJ whole genome shotgun (WGS) entry which is preliminary data.</text>
</comment>
<evidence type="ECO:0000313" key="3">
    <source>
        <dbReference type="Proteomes" id="UP000266634"/>
    </source>
</evidence>
<proteinExistence type="predicted"/>
<dbReference type="GO" id="GO:0016740">
    <property type="term" value="F:transferase activity"/>
    <property type="evidence" value="ECO:0007669"/>
    <property type="project" value="UniProtKB-KW"/>
</dbReference>
<dbReference type="AlphaFoldDB" id="A0A399NUV4"/>
<evidence type="ECO:0000313" key="2">
    <source>
        <dbReference type="EMBL" id="RII97774.1"/>
    </source>
</evidence>
<feature type="region of interest" description="Disordered" evidence="1">
    <location>
        <begin position="37"/>
        <end position="64"/>
    </location>
</feature>
<reference evidence="2 3" key="1">
    <citation type="submission" date="2018-08" db="EMBL/GenBank/DDBJ databases">
        <title>Genome Sequence of Clavibacter michiganensis Subspecies type strains, and the Atypical Peach-Colored Strains Isolated from Tomato.</title>
        <authorList>
            <person name="Osdaghi E."/>
            <person name="Portier P."/>
            <person name="Briand M."/>
            <person name="Jacques M.-A."/>
        </authorList>
    </citation>
    <scope>NUCLEOTIDE SEQUENCE [LARGE SCALE GENOMIC DNA]</scope>
    <source>
        <strain evidence="2 3">CFBP 6488</strain>
    </source>
</reference>
<name>A0A399NUV4_9MICO</name>
<evidence type="ECO:0000256" key="1">
    <source>
        <dbReference type="SAM" id="MobiDB-lite"/>
    </source>
</evidence>